<evidence type="ECO:0000313" key="2">
    <source>
        <dbReference type="Proteomes" id="UP000587586"/>
    </source>
</evidence>
<protein>
    <submittedName>
        <fullName evidence="1">Uncharacterized protein</fullName>
    </submittedName>
</protein>
<dbReference type="Proteomes" id="UP000587586">
    <property type="component" value="Unassembled WGS sequence"/>
</dbReference>
<evidence type="ECO:0000313" key="1">
    <source>
        <dbReference type="EMBL" id="GFO69048.1"/>
    </source>
</evidence>
<reference evidence="2" key="1">
    <citation type="submission" date="2020-06" db="EMBL/GenBank/DDBJ databases">
        <title>Draft genomic sequecing of Geomonas sp. Red745.</title>
        <authorList>
            <person name="Itoh H."/>
            <person name="Xu Z.X."/>
            <person name="Ushijima N."/>
            <person name="Masuda Y."/>
            <person name="Shiratori Y."/>
            <person name="Senoo K."/>
        </authorList>
    </citation>
    <scope>NUCLEOTIDE SEQUENCE [LARGE SCALE GENOMIC DNA]</scope>
    <source>
        <strain evidence="2">Red745</strain>
    </source>
</reference>
<comment type="caution">
    <text evidence="1">The sequence shown here is derived from an EMBL/GenBank/DDBJ whole genome shotgun (WGS) entry which is preliminary data.</text>
</comment>
<gene>
    <name evidence="1" type="ORF">GMLC_26270</name>
</gene>
<accession>A0A6V8N902</accession>
<name>A0A6V8N902_9BACT</name>
<proteinExistence type="predicted"/>
<dbReference type="AlphaFoldDB" id="A0A6V8N902"/>
<keyword evidence="2" id="KW-1185">Reference proteome</keyword>
<organism evidence="1 2">
    <name type="scientific">Geomonas limicola</name>
    <dbReference type="NCBI Taxonomy" id="2740186"/>
    <lineage>
        <taxon>Bacteria</taxon>
        <taxon>Pseudomonadati</taxon>
        <taxon>Thermodesulfobacteriota</taxon>
        <taxon>Desulfuromonadia</taxon>
        <taxon>Geobacterales</taxon>
        <taxon>Geobacteraceae</taxon>
        <taxon>Geomonas</taxon>
    </lineage>
</organism>
<dbReference type="EMBL" id="BLXZ01000005">
    <property type="protein sequence ID" value="GFO69048.1"/>
    <property type="molecule type" value="Genomic_DNA"/>
</dbReference>
<sequence length="71" mass="7723">MVSETISWKMVSTSPKVLSTWAEICSRHCSIAGGPEEFLLAPREMARPVEITHFLSTSTTPPPAALATYAM</sequence>